<dbReference type="GO" id="GO:0000107">
    <property type="term" value="F:imidazoleglycerol-phosphate synthase activity"/>
    <property type="evidence" value="ECO:0007669"/>
    <property type="project" value="InterPro"/>
</dbReference>
<sequence>MLKKRLIPKLQMMPSSFNPEQMVLVITVGFDKTLEIGDPVSQAKIYEAQAADELIFIDIRAGKQGIERLAKVARTAAEEIFMPFTLGGGIRTLEDIRVLLSNGADKVSINTVAVDNPEFITNSARMFGDQCVVLSIDTKTNSAGKYEVWTRGGTVNTGLDPVEWAIQGQNLGAGEILITSISRDGSRKGLDIELTKNISDAVSIPVITSGGCGLAQHFIDGFIAGNASAVSAGTYFCMKDENPMQTRSQIKNAGIPIRILT</sequence>
<evidence type="ECO:0000256" key="8">
    <source>
        <dbReference type="ARBA" id="ARBA00025475"/>
    </source>
</evidence>
<dbReference type="RefSeq" id="WP_092158336.1">
    <property type="nucleotide sequence ID" value="NZ_FNGA01000001.1"/>
</dbReference>
<dbReference type="InterPro" id="IPR006062">
    <property type="entry name" value="His_biosynth"/>
</dbReference>
<comment type="pathway">
    <text evidence="1">Amino-acid biosynthesis; L-histidine biosynthesis; L-histidine from 5-phospho-alpha-D-ribose 1-diphosphate: step 5/9.</text>
</comment>
<dbReference type="PANTHER" id="PTHR21235">
    <property type="entry name" value="IMIDAZOLE GLYCEROL PHOSPHATE SYNTHASE SUBUNIT HISF/H IGP SYNTHASE SUBUNIT HISF/H"/>
    <property type="match status" value="1"/>
</dbReference>
<dbReference type="OrthoDB" id="9807749at2"/>
<evidence type="ECO:0000256" key="1">
    <source>
        <dbReference type="ARBA" id="ARBA00005091"/>
    </source>
</evidence>
<dbReference type="InterPro" id="IPR004651">
    <property type="entry name" value="HisF"/>
</dbReference>
<keyword evidence="5 11" id="KW-0028">Amino-acid biosynthesis</keyword>
<dbReference type="PANTHER" id="PTHR21235:SF2">
    <property type="entry name" value="IMIDAZOLE GLYCEROL PHOSPHATE SYNTHASE HISHF"/>
    <property type="match status" value="1"/>
</dbReference>
<dbReference type="Pfam" id="PF00977">
    <property type="entry name" value="His_biosynth"/>
    <property type="match status" value="1"/>
</dbReference>
<evidence type="ECO:0000256" key="7">
    <source>
        <dbReference type="ARBA" id="ARBA00023239"/>
    </source>
</evidence>
<keyword evidence="7" id="KW-0456">Lyase</keyword>
<accession>A0A1G9CP31</accession>
<dbReference type="UniPathway" id="UPA00031">
    <property type="reaction ID" value="UER00010"/>
</dbReference>
<dbReference type="InterPro" id="IPR011060">
    <property type="entry name" value="RibuloseP-bd_barrel"/>
</dbReference>
<comment type="subunit">
    <text evidence="3">Heterodimer of HisH and HisF.</text>
</comment>
<name>A0A1G9CP31_9BACT</name>
<keyword evidence="13" id="KW-1185">Reference proteome</keyword>
<evidence type="ECO:0000256" key="10">
    <source>
        <dbReference type="ARBA" id="ARBA00047838"/>
    </source>
</evidence>
<dbReference type="CDD" id="cd04731">
    <property type="entry name" value="HisF"/>
    <property type="match status" value="1"/>
</dbReference>
<evidence type="ECO:0000313" key="13">
    <source>
        <dbReference type="Proteomes" id="UP000199053"/>
    </source>
</evidence>
<evidence type="ECO:0000256" key="3">
    <source>
        <dbReference type="ARBA" id="ARBA00011152"/>
    </source>
</evidence>
<reference evidence="13" key="1">
    <citation type="submission" date="2016-10" db="EMBL/GenBank/DDBJ databases">
        <authorList>
            <person name="Varghese N."/>
            <person name="Submissions S."/>
        </authorList>
    </citation>
    <scope>NUCLEOTIDE SEQUENCE [LARGE SCALE GENOMIC DNA]</scope>
    <source>
        <strain evidence="13">DSM 16995</strain>
    </source>
</reference>
<dbReference type="EMBL" id="FNGA01000001">
    <property type="protein sequence ID" value="SDK53451.1"/>
    <property type="molecule type" value="Genomic_DNA"/>
</dbReference>
<evidence type="ECO:0000313" key="12">
    <source>
        <dbReference type="EMBL" id="SDK53451.1"/>
    </source>
</evidence>
<evidence type="ECO:0000256" key="5">
    <source>
        <dbReference type="ARBA" id="ARBA00022605"/>
    </source>
</evidence>
<proteinExistence type="inferred from homology"/>
<keyword evidence="6 11" id="KW-0368">Histidine biosynthesis</keyword>
<protein>
    <recommendedName>
        <fullName evidence="4">imidazole glycerol-phosphate synthase</fullName>
        <ecNumber evidence="4">4.3.2.10</ecNumber>
    </recommendedName>
    <alternativeName>
        <fullName evidence="9">IGP synthase cyclase subunit</fullName>
    </alternativeName>
</protein>
<gene>
    <name evidence="12" type="ORF">SAMN05660337_0748</name>
</gene>
<dbReference type="GO" id="GO:0016829">
    <property type="term" value="F:lyase activity"/>
    <property type="evidence" value="ECO:0007669"/>
    <property type="project" value="UniProtKB-KW"/>
</dbReference>
<comment type="similarity">
    <text evidence="2 11">Belongs to the HisA/HisF family.</text>
</comment>
<dbReference type="InterPro" id="IPR050064">
    <property type="entry name" value="IGPS_HisA/HisF"/>
</dbReference>
<dbReference type="Proteomes" id="UP000199053">
    <property type="component" value="Unassembled WGS sequence"/>
</dbReference>
<evidence type="ECO:0000256" key="11">
    <source>
        <dbReference type="RuleBase" id="RU003657"/>
    </source>
</evidence>
<evidence type="ECO:0000256" key="4">
    <source>
        <dbReference type="ARBA" id="ARBA00012809"/>
    </source>
</evidence>
<dbReference type="AlphaFoldDB" id="A0A1G9CP31"/>
<dbReference type="STRING" id="246191.SAMN05660337_0748"/>
<evidence type="ECO:0000256" key="2">
    <source>
        <dbReference type="ARBA" id="ARBA00009667"/>
    </source>
</evidence>
<comment type="catalytic activity">
    <reaction evidence="10">
        <text>5-[(5-phospho-1-deoxy-D-ribulos-1-ylimino)methylamino]-1-(5-phospho-beta-D-ribosyl)imidazole-4-carboxamide + L-glutamine = D-erythro-1-(imidazol-4-yl)glycerol 3-phosphate + 5-amino-1-(5-phospho-beta-D-ribosyl)imidazole-4-carboxamide + L-glutamate + H(+)</text>
        <dbReference type="Rhea" id="RHEA:24793"/>
        <dbReference type="ChEBI" id="CHEBI:15378"/>
        <dbReference type="ChEBI" id="CHEBI:29985"/>
        <dbReference type="ChEBI" id="CHEBI:58278"/>
        <dbReference type="ChEBI" id="CHEBI:58359"/>
        <dbReference type="ChEBI" id="CHEBI:58475"/>
        <dbReference type="ChEBI" id="CHEBI:58525"/>
        <dbReference type="EC" id="4.3.2.10"/>
    </reaction>
</comment>
<dbReference type="InterPro" id="IPR013785">
    <property type="entry name" value="Aldolase_TIM"/>
</dbReference>
<comment type="function">
    <text evidence="8">IGPS catalyzes the conversion of PRFAR and glutamine to IGP, AICAR and glutamate. The HisF subunit catalyzes the cyclization activity that produces IGP and AICAR from PRFAR using the ammonia provided by the HisH subunit.</text>
</comment>
<dbReference type="GO" id="GO:0000105">
    <property type="term" value="P:L-histidine biosynthetic process"/>
    <property type="evidence" value="ECO:0007669"/>
    <property type="project" value="UniProtKB-UniPathway"/>
</dbReference>
<organism evidence="12 13">
    <name type="scientific">Maridesulfovibrio ferrireducens</name>
    <dbReference type="NCBI Taxonomy" id="246191"/>
    <lineage>
        <taxon>Bacteria</taxon>
        <taxon>Pseudomonadati</taxon>
        <taxon>Thermodesulfobacteriota</taxon>
        <taxon>Desulfovibrionia</taxon>
        <taxon>Desulfovibrionales</taxon>
        <taxon>Desulfovibrionaceae</taxon>
        <taxon>Maridesulfovibrio</taxon>
    </lineage>
</organism>
<dbReference type="Gene3D" id="3.20.20.70">
    <property type="entry name" value="Aldolase class I"/>
    <property type="match status" value="1"/>
</dbReference>
<evidence type="ECO:0000256" key="9">
    <source>
        <dbReference type="ARBA" id="ARBA00030264"/>
    </source>
</evidence>
<dbReference type="EC" id="4.3.2.10" evidence="4"/>
<evidence type="ECO:0000256" key="6">
    <source>
        <dbReference type="ARBA" id="ARBA00023102"/>
    </source>
</evidence>
<dbReference type="SUPFAM" id="SSF51366">
    <property type="entry name" value="Ribulose-phoshate binding barrel"/>
    <property type="match status" value="1"/>
</dbReference>